<dbReference type="AlphaFoldDB" id="A0A6G1IXU3"/>
<dbReference type="Proteomes" id="UP000799291">
    <property type="component" value="Unassembled WGS sequence"/>
</dbReference>
<evidence type="ECO:0000256" key="1">
    <source>
        <dbReference type="SAM" id="MobiDB-lite"/>
    </source>
</evidence>
<reference evidence="2" key="1">
    <citation type="journal article" date="2020" name="Stud. Mycol.">
        <title>101 Dothideomycetes genomes: a test case for predicting lifestyles and emergence of pathogens.</title>
        <authorList>
            <person name="Haridas S."/>
            <person name="Albert R."/>
            <person name="Binder M."/>
            <person name="Bloem J."/>
            <person name="Labutti K."/>
            <person name="Salamov A."/>
            <person name="Andreopoulos B."/>
            <person name="Baker S."/>
            <person name="Barry K."/>
            <person name="Bills G."/>
            <person name="Bluhm B."/>
            <person name="Cannon C."/>
            <person name="Castanera R."/>
            <person name="Culley D."/>
            <person name="Daum C."/>
            <person name="Ezra D."/>
            <person name="Gonzalez J."/>
            <person name="Henrissat B."/>
            <person name="Kuo A."/>
            <person name="Liang C."/>
            <person name="Lipzen A."/>
            <person name="Lutzoni F."/>
            <person name="Magnuson J."/>
            <person name="Mondo S."/>
            <person name="Nolan M."/>
            <person name="Ohm R."/>
            <person name="Pangilinan J."/>
            <person name="Park H.-J."/>
            <person name="Ramirez L."/>
            <person name="Alfaro M."/>
            <person name="Sun H."/>
            <person name="Tritt A."/>
            <person name="Yoshinaga Y."/>
            <person name="Zwiers L.-H."/>
            <person name="Turgeon B."/>
            <person name="Goodwin S."/>
            <person name="Spatafora J."/>
            <person name="Crous P."/>
            <person name="Grigoriev I."/>
        </authorList>
    </citation>
    <scope>NUCLEOTIDE SEQUENCE</scope>
    <source>
        <strain evidence="2">CBS 122367</strain>
    </source>
</reference>
<evidence type="ECO:0000313" key="3">
    <source>
        <dbReference type="Proteomes" id="UP000799291"/>
    </source>
</evidence>
<proteinExistence type="predicted"/>
<organism evidence="2 3">
    <name type="scientific">Lentithecium fluviatile CBS 122367</name>
    <dbReference type="NCBI Taxonomy" id="1168545"/>
    <lineage>
        <taxon>Eukaryota</taxon>
        <taxon>Fungi</taxon>
        <taxon>Dikarya</taxon>
        <taxon>Ascomycota</taxon>
        <taxon>Pezizomycotina</taxon>
        <taxon>Dothideomycetes</taxon>
        <taxon>Pleosporomycetidae</taxon>
        <taxon>Pleosporales</taxon>
        <taxon>Massarineae</taxon>
        <taxon>Lentitheciaceae</taxon>
        <taxon>Lentithecium</taxon>
    </lineage>
</organism>
<name>A0A6G1IXU3_9PLEO</name>
<feature type="region of interest" description="Disordered" evidence="1">
    <location>
        <begin position="1"/>
        <end position="21"/>
    </location>
</feature>
<gene>
    <name evidence="2" type="ORF">K458DRAFT_390198</name>
</gene>
<feature type="region of interest" description="Disordered" evidence="1">
    <location>
        <begin position="296"/>
        <end position="335"/>
    </location>
</feature>
<evidence type="ECO:0000313" key="2">
    <source>
        <dbReference type="EMBL" id="KAF2682925.1"/>
    </source>
</evidence>
<keyword evidence="3" id="KW-1185">Reference proteome</keyword>
<feature type="compositionally biased region" description="Polar residues" evidence="1">
    <location>
        <begin position="300"/>
        <end position="316"/>
    </location>
</feature>
<accession>A0A6G1IXU3</accession>
<protein>
    <submittedName>
        <fullName evidence="2">Uncharacterized protein</fullName>
    </submittedName>
</protein>
<sequence length="372" mass="42282">MASSTSRTFHRPPQTPTFPFTTLPPASILALTNNHKAKATTTSQPLSRPENFHSLRILQFPLPVAEKVTLRYAASWTFSIYAPQRGPGLILTHDSKTGGVAIYRFCGARMGWESIASFVLNRDVHYFRTDGETRVWLLGWRDKDKRQDLYCCFDIQVATKSLLEKFRRLLEMNQNLMVGMHCSGSERDVVDIFRGVPEMAADRGINDVRLIEEGVSYFKPASRKYRPEIADPDTDALEYEAETVETGDIFDGFTRCNEQPEKQKGTGERMFVDGYRLSTRQELRPAIPERMQPVFAEPTSAPNSPSKWTEPQSQTGLKRRRRPRRSLFCDEPPSPKGLEGIFPNGICVPMLPPYQPLEDLAWFPSLVNYNGP</sequence>
<dbReference type="EMBL" id="MU005585">
    <property type="protein sequence ID" value="KAF2682925.1"/>
    <property type="molecule type" value="Genomic_DNA"/>
</dbReference>